<gene>
    <name evidence="1" type="ORF">ES692_09345</name>
</gene>
<dbReference type="Gene3D" id="3.40.50.880">
    <property type="match status" value="1"/>
</dbReference>
<reference evidence="1 2" key="1">
    <citation type="submission" date="2019-08" db="EMBL/GenBank/DDBJ databases">
        <title>Genome of Psychroserpens burtonensis ACAM 167.</title>
        <authorList>
            <person name="Bowman J.P."/>
        </authorList>
    </citation>
    <scope>NUCLEOTIDE SEQUENCE [LARGE SCALE GENOMIC DNA]</scope>
    <source>
        <strain evidence="1 2">ACAM 167</strain>
    </source>
</reference>
<dbReference type="EMBL" id="VOSB01000012">
    <property type="protein sequence ID" value="TXE17471.1"/>
    <property type="molecule type" value="Genomic_DNA"/>
</dbReference>
<accession>A0A5C7B8S5</accession>
<dbReference type="SUPFAM" id="SSF52317">
    <property type="entry name" value="Class I glutamine amidotransferase-like"/>
    <property type="match status" value="1"/>
</dbReference>
<dbReference type="STRING" id="1123037.GCA_000425305_01877"/>
<dbReference type="InterPro" id="IPR029062">
    <property type="entry name" value="Class_I_gatase-like"/>
</dbReference>
<dbReference type="PANTHER" id="PTHR36175:SF1">
    <property type="entry name" value="CYANOPHYCINASE"/>
    <property type="match status" value="1"/>
</dbReference>
<sequence length="405" mass="44609">MKKITLLFTLFTQLLVAQNYTEYATGSATDITTNHQFGVCLMGGASENNDAMIWFLEKANGGDVVVLRASGSDGYNNYMYSGLGVSINSVTTFVFNNEVGALDPDVLQKVENAEAIWFAGGDQYDYVSYFKDNAMEDVLNAFINTKQGVIGGTSAGMAILGGGYFSAENGTVTNAQALSNPYHNRMTLGYNDFLDIPFFEHVITDTHYDDPDRRARHAAFLARYSIDNNTRAFGIACNEYTAVCIHDAGRAYVFGEYPDYPEFAFFLQANCVGDFMPETCIDGQPLVWDQGGEAIKVAKIPGLYSAENYIDLTDWSNSQGVIWENWTVINGSFSASSTVNPECDLLSVTENEMLDISVGPNPFKDVIRIDSQLASFEVRVYNLFGKQVAHYTNQSQIETSKLTSG</sequence>
<evidence type="ECO:0000313" key="1">
    <source>
        <dbReference type="EMBL" id="TXE17471.1"/>
    </source>
</evidence>
<protein>
    <submittedName>
        <fullName evidence="1">Cyanophycinase</fullName>
    </submittedName>
</protein>
<name>A0A5C7B8S5_9FLAO</name>
<evidence type="ECO:0000313" key="2">
    <source>
        <dbReference type="Proteomes" id="UP000321938"/>
    </source>
</evidence>
<dbReference type="PANTHER" id="PTHR36175">
    <property type="entry name" value="CYANOPHYCINASE"/>
    <property type="match status" value="1"/>
</dbReference>
<proteinExistence type="predicted"/>
<organism evidence="1 2">
    <name type="scientific">Psychroserpens burtonensis</name>
    <dbReference type="NCBI Taxonomy" id="49278"/>
    <lineage>
        <taxon>Bacteria</taxon>
        <taxon>Pseudomonadati</taxon>
        <taxon>Bacteroidota</taxon>
        <taxon>Flavobacteriia</taxon>
        <taxon>Flavobacteriales</taxon>
        <taxon>Flavobacteriaceae</taxon>
        <taxon>Psychroserpens</taxon>
    </lineage>
</organism>
<dbReference type="Proteomes" id="UP000321938">
    <property type="component" value="Unassembled WGS sequence"/>
</dbReference>
<keyword evidence="2" id="KW-1185">Reference proteome</keyword>
<comment type="caution">
    <text evidence="1">The sequence shown here is derived from an EMBL/GenBank/DDBJ whole genome shotgun (WGS) entry which is preliminary data.</text>
</comment>
<dbReference type="CDD" id="cd03145">
    <property type="entry name" value="GAT1_cyanophycinase"/>
    <property type="match status" value="1"/>
</dbReference>
<dbReference type="OrthoDB" id="9799980at2"/>
<dbReference type="AlphaFoldDB" id="A0A5C7B8S5"/>
<dbReference type="RefSeq" id="WP_147231640.1">
    <property type="nucleotide sequence ID" value="NZ_VOSB01000012.1"/>
</dbReference>